<comment type="caution">
    <text evidence="2">The sequence shown here is derived from an EMBL/GenBank/DDBJ whole genome shotgun (WGS) entry which is preliminary data.</text>
</comment>
<organism evidence="2 3">
    <name type="scientific">Trypanosoma cruzi Dm28c</name>
    <dbReference type="NCBI Taxonomy" id="1416333"/>
    <lineage>
        <taxon>Eukaryota</taxon>
        <taxon>Discoba</taxon>
        <taxon>Euglenozoa</taxon>
        <taxon>Kinetoplastea</taxon>
        <taxon>Metakinetoplastina</taxon>
        <taxon>Trypanosomatida</taxon>
        <taxon>Trypanosomatidae</taxon>
        <taxon>Trypanosoma</taxon>
        <taxon>Schizotrypanum</taxon>
    </lineage>
</organism>
<dbReference type="AlphaFoldDB" id="V5D4K3"/>
<feature type="region of interest" description="Disordered" evidence="1">
    <location>
        <begin position="12"/>
        <end position="56"/>
    </location>
</feature>
<sequence>MRHLPTLRQACTRSADHKEPSVSVAPSLPDCGDRPASASAGTSSRREHRNSLSTSERRIDVLLPNLRQSALVRPQYEGTCRTCSAWRYNSLRGPPMRMPQWRHRLLNRCLARRSPPKLPSMPAGETQEAQMRVLEMDQALPPPPHHGRHGLLIPDGPRETPPHPLRECPRRWELGLRLFVTAPARTTEYLPLLYGRPLRYSLVIVAAYNQNRITSCFVVNIGCTSRGPTIRMVCGDILFIVTLLLCCCVRCTSSCVCVSSVRGADTTDRSRGMCMRWSLVCRSCLLLPLPSVCWCCGRAVCVCVCCCGLECVLCVVCGVRCMPGCCPLLMWCALCVCLPHLSSPLLLFISLTVQISSTPLNDHTHDDDDVPSAVRPVGACLLLLPVRVLRVLMRIIKNSLPRRSQFRHQPRHLFRMVKGRVPDMQILQ</sequence>
<accession>V5D4K3</accession>
<dbReference type="VEuPathDB" id="TriTrypDB:TCDM_09911"/>
<proteinExistence type="predicted"/>
<dbReference type="Proteomes" id="UP000017861">
    <property type="component" value="Unassembled WGS sequence"/>
</dbReference>
<evidence type="ECO:0000313" key="3">
    <source>
        <dbReference type="Proteomes" id="UP000017861"/>
    </source>
</evidence>
<dbReference type="EMBL" id="AYLP01000185">
    <property type="protein sequence ID" value="ESS62416.1"/>
    <property type="molecule type" value="Genomic_DNA"/>
</dbReference>
<reference evidence="2 3" key="1">
    <citation type="journal article" date="2014" name="Genome Announc.">
        <title>Trypanosoma cruzi Clone Dm28c Draft Genome Sequence.</title>
        <authorList>
            <person name="Grisard E.C."/>
            <person name="Teixeira S.M."/>
            <person name="de Almeida L.G."/>
            <person name="Stoco P.H."/>
            <person name="Gerber A.L."/>
            <person name="Talavera-Lopez C."/>
            <person name="Lima O.C."/>
            <person name="Andersson B."/>
            <person name="de Vasconcelos A.T."/>
        </authorList>
    </citation>
    <scope>NUCLEOTIDE SEQUENCE [LARGE SCALE GENOMIC DNA]</scope>
    <source>
        <strain evidence="2 3">Dm28c</strain>
    </source>
</reference>
<evidence type="ECO:0000256" key="1">
    <source>
        <dbReference type="SAM" id="MobiDB-lite"/>
    </source>
</evidence>
<protein>
    <submittedName>
        <fullName evidence="2">Mucin TcMUCII</fullName>
    </submittedName>
</protein>
<gene>
    <name evidence="2" type="ORF">TCDM_09911</name>
</gene>
<name>V5D4K3_TRYCR</name>
<evidence type="ECO:0000313" key="2">
    <source>
        <dbReference type="EMBL" id="ESS62416.1"/>
    </source>
</evidence>